<evidence type="ECO:0000256" key="5">
    <source>
        <dbReference type="ARBA" id="ARBA00022989"/>
    </source>
</evidence>
<comment type="caution">
    <text evidence="9">The sequence shown here is derived from an EMBL/GenBank/DDBJ whole genome shotgun (WGS) entry which is preliminary data.</text>
</comment>
<feature type="transmembrane region" description="Helical" evidence="8">
    <location>
        <begin position="69"/>
        <end position="93"/>
    </location>
</feature>
<evidence type="ECO:0000256" key="4">
    <source>
        <dbReference type="ARBA" id="ARBA00022692"/>
    </source>
</evidence>
<evidence type="ECO:0000313" key="9">
    <source>
        <dbReference type="EMBL" id="HDD45381.1"/>
    </source>
</evidence>
<dbReference type="EMBL" id="DRBS01000409">
    <property type="protein sequence ID" value="HDD45381.1"/>
    <property type="molecule type" value="Genomic_DNA"/>
</dbReference>
<organism evidence="9">
    <name type="scientific">Desulfofervidus auxilii</name>
    <dbReference type="NCBI Taxonomy" id="1621989"/>
    <lineage>
        <taxon>Bacteria</taxon>
        <taxon>Pseudomonadati</taxon>
        <taxon>Thermodesulfobacteriota</taxon>
        <taxon>Candidatus Desulfofervidia</taxon>
        <taxon>Candidatus Desulfofervidales</taxon>
        <taxon>Candidatus Desulfofervidaceae</taxon>
        <taxon>Candidatus Desulfofervidus</taxon>
    </lineage>
</organism>
<dbReference type="InterPro" id="IPR003445">
    <property type="entry name" value="Cat_transpt"/>
</dbReference>
<evidence type="ECO:0000256" key="6">
    <source>
        <dbReference type="ARBA" id="ARBA00023065"/>
    </source>
</evidence>
<keyword evidence="6" id="KW-0406">Ion transport</keyword>
<keyword evidence="3" id="KW-1003">Cell membrane</keyword>
<evidence type="ECO:0000256" key="2">
    <source>
        <dbReference type="ARBA" id="ARBA00022448"/>
    </source>
</evidence>
<dbReference type="GO" id="GO:0008324">
    <property type="term" value="F:monoatomic cation transmembrane transporter activity"/>
    <property type="evidence" value="ECO:0007669"/>
    <property type="project" value="InterPro"/>
</dbReference>
<feature type="transmembrane region" description="Helical" evidence="8">
    <location>
        <begin position="153"/>
        <end position="172"/>
    </location>
</feature>
<dbReference type="Proteomes" id="UP000886289">
    <property type="component" value="Unassembled WGS sequence"/>
</dbReference>
<keyword evidence="4 8" id="KW-0812">Transmembrane</keyword>
<feature type="transmembrane region" description="Helical" evidence="8">
    <location>
        <begin position="275"/>
        <end position="292"/>
    </location>
</feature>
<feature type="non-terminal residue" evidence="9">
    <location>
        <position position="293"/>
    </location>
</feature>
<dbReference type="PANTHER" id="PTHR32024">
    <property type="entry name" value="TRK SYSTEM POTASSIUM UPTAKE PROTEIN TRKG-RELATED"/>
    <property type="match status" value="1"/>
</dbReference>
<feature type="transmembrane region" description="Helical" evidence="8">
    <location>
        <begin position="12"/>
        <end position="30"/>
    </location>
</feature>
<evidence type="ECO:0000256" key="1">
    <source>
        <dbReference type="ARBA" id="ARBA00004651"/>
    </source>
</evidence>
<sequence length="293" mass="32314">MFKNLSPPTILAFSFIILIVIGSFLLFLPFSHYGSISYLDAIFTATSAVCVTGLIVVDTGTKFTFWGHIIILCLIQLGGLGLMTFSTVILLLLGKSPSLKGRLVLQDTLTHSPTKNLFSLVKDVVIFTLITELVGSIILAFHWKNIFPWQKAIFYAIFHAISAFCNAGFSLFSTSLESFCTDYVVLITIACLFILGGVGFLVIAECGFRLRGKKTRLSLHTKLTLTTIFYLVIAGTVFLFYFENTNTLKGLSLSQKFLNAFFQAVTPRTAGFNSLPIASLTDATLMLLMLLMF</sequence>
<protein>
    <recommendedName>
        <fullName evidence="10">Potassium transporter TrkH</fullName>
    </recommendedName>
</protein>
<evidence type="ECO:0000256" key="8">
    <source>
        <dbReference type="SAM" id="Phobius"/>
    </source>
</evidence>
<feature type="transmembrane region" description="Helical" evidence="8">
    <location>
        <begin position="124"/>
        <end position="141"/>
    </location>
</feature>
<dbReference type="PANTHER" id="PTHR32024:SF1">
    <property type="entry name" value="KTR SYSTEM POTASSIUM UPTAKE PROTEIN B"/>
    <property type="match status" value="1"/>
</dbReference>
<evidence type="ECO:0000256" key="3">
    <source>
        <dbReference type="ARBA" id="ARBA00022475"/>
    </source>
</evidence>
<gene>
    <name evidence="9" type="ORF">ENG63_11070</name>
</gene>
<dbReference type="AlphaFoldDB" id="A0A7C0Y650"/>
<evidence type="ECO:0000256" key="7">
    <source>
        <dbReference type="ARBA" id="ARBA00023136"/>
    </source>
</evidence>
<feature type="transmembrane region" description="Helical" evidence="8">
    <location>
        <begin position="36"/>
        <end position="57"/>
    </location>
</feature>
<feature type="transmembrane region" description="Helical" evidence="8">
    <location>
        <begin position="223"/>
        <end position="242"/>
    </location>
</feature>
<dbReference type="GO" id="GO:0030001">
    <property type="term" value="P:metal ion transport"/>
    <property type="evidence" value="ECO:0007669"/>
    <property type="project" value="UniProtKB-ARBA"/>
</dbReference>
<dbReference type="Pfam" id="PF02386">
    <property type="entry name" value="TrkH"/>
    <property type="match status" value="1"/>
</dbReference>
<reference evidence="9" key="1">
    <citation type="journal article" date="2020" name="mSystems">
        <title>Genome- and Community-Level Interaction Insights into Carbon Utilization and Element Cycling Functions of Hydrothermarchaeota in Hydrothermal Sediment.</title>
        <authorList>
            <person name="Zhou Z."/>
            <person name="Liu Y."/>
            <person name="Xu W."/>
            <person name="Pan J."/>
            <person name="Luo Z.H."/>
            <person name="Li M."/>
        </authorList>
    </citation>
    <scope>NUCLEOTIDE SEQUENCE [LARGE SCALE GENOMIC DNA]</scope>
    <source>
        <strain evidence="9">HyVt-233</strain>
    </source>
</reference>
<keyword evidence="7 8" id="KW-0472">Membrane</keyword>
<dbReference type="GO" id="GO:0005886">
    <property type="term" value="C:plasma membrane"/>
    <property type="evidence" value="ECO:0007669"/>
    <property type="project" value="UniProtKB-SubCell"/>
</dbReference>
<comment type="subcellular location">
    <subcellularLocation>
        <location evidence="1">Cell membrane</location>
        <topology evidence="1">Multi-pass membrane protein</topology>
    </subcellularLocation>
</comment>
<accession>A0A7C0Y650</accession>
<keyword evidence="2" id="KW-0813">Transport</keyword>
<evidence type="ECO:0008006" key="10">
    <source>
        <dbReference type="Google" id="ProtNLM"/>
    </source>
</evidence>
<feature type="transmembrane region" description="Helical" evidence="8">
    <location>
        <begin position="184"/>
        <end position="203"/>
    </location>
</feature>
<name>A0A7C0Y650_DESA2</name>
<keyword evidence="5 8" id="KW-1133">Transmembrane helix</keyword>
<proteinExistence type="predicted"/>